<evidence type="ECO:0000256" key="5">
    <source>
        <dbReference type="ARBA" id="ARBA00022475"/>
    </source>
</evidence>
<dbReference type="PANTHER" id="PTHR23167:SF87">
    <property type="entry name" value="MICAL-LIKE PROTEIN 2"/>
    <property type="match status" value="1"/>
</dbReference>
<dbReference type="GeneID" id="108258847"/>
<feature type="region of interest" description="Disordered" evidence="18">
    <location>
        <begin position="123"/>
        <end position="167"/>
    </location>
</feature>
<reference evidence="22" key="1">
    <citation type="journal article" date="2016" name="Nat. Commun.">
        <title>The channel catfish genome sequence provides insights into the evolution of scale formation in teleosts.</title>
        <authorList>
            <person name="Liu Z."/>
            <person name="Liu S."/>
            <person name="Yao J."/>
            <person name="Bao L."/>
            <person name="Zhang J."/>
            <person name="Li Y."/>
            <person name="Jiang C."/>
            <person name="Sun L."/>
            <person name="Wang R."/>
            <person name="Zhang Y."/>
            <person name="Zhou T."/>
            <person name="Zeng Q."/>
            <person name="Fu Q."/>
            <person name="Gao S."/>
            <person name="Li N."/>
            <person name="Koren S."/>
            <person name="Jiang Y."/>
            <person name="Zimin A."/>
            <person name="Xu P."/>
            <person name="Phillippy A.M."/>
            <person name="Geng X."/>
            <person name="Song L."/>
            <person name="Sun F."/>
            <person name="Li C."/>
            <person name="Wang X."/>
            <person name="Chen A."/>
            <person name="Jin Y."/>
            <person name="Yuan Z."/>
            <person name="Yang Y."/>
            <person name="Tan S."/>
            <person name="Peatman E."/>
            <person name="Lu J."/>
            <person name="Qin Z."/>
            <person name="Dunham R."/>
            <person name="Li Z."/>
            <person name="Sonstegard T."/>
            <person name="Feng J."/>
            <person name="Danzmann R.G."/>
            <person name="Schroeder S."/>
            <person name="Scheffler B."/>
            <person name="Duke M.V."/>
            <person name="Ballard L."/>
            <person name="Kucuktas H."/>
            <person name="Kaltenboeck L."/>
            <person name="Liu H."/>
            <person name="Armbruster J."/>
            <person name="Xie Y."/>
            <person name="Kirby M.L."/>
            <person name="Tian Y."/>
            <person name="Flanagan M.E."/>
            <person name="Mu W."/>
            <person name="Waldbieser G.C."/>
        </authorList>
    </citation>
    <scope>NUCLEOTIDE SEQUENCE [LARGE SCALE GENOMIC DNA]</scope>
    <source>
        <strain evidence="22">SDA103</strain>
    </source>
</reference>
<comment type="subcellular location">
    <subcellularLocation>
        <location evidence="2">Cell membrane</location>
        <topology evidence="2">Peripheral membrane protein</topology>
    </subcellularLocation>
    <subcellularLocation>
        <location evidence="4">Cell projection</location>
    </subcellularLocation>
    <subcellularLocation>
        <location evidence="3">Cytoplasm</location>
        <location evidence="3">Cytoskeleton</location>
    </subcellularLocation>
    <subcellularLocation>
        <location evidence="1">Recycling endosome</location>
    </subcellularLocation>
</comment>
<dbReference type="Pfam" id="PF00307">
    <property type="entry name" value="CH"/>
    <property type="match status" value="1"/>
</dbReference>
<keyword evidence="14" id="KW-0206">Cytoskeleton</keyword>
<keyword evidence="22" id="KW-1185">Reference proteome</keyword>
<dbReference type="PROSITE" id="PS50021">
    <property type="entry name" value="CH"/>
    <property type="match status" value="1"/>
</dbReference>
<dbReference type="InterPro" id="IPR001781">
    <property type="entry name" value="Znf_LIM"/>
</dbReference>
<organism evidence="22 23">
    <name type="scientific">Ictalurus punctatus</name>
    <name type="common">Channel catfish</name>
    <name type="synonym">Silurus punctatus</name>
    <dbReference type="NCBI Taxonomy" id="7998"/>
    <lineage>
        <taxon>Eukaryota</taxon>
        <taxon>Metazoa</taxon>
        <taxon>Chordata</taxon>
        <taxon>Craniata</taxon>
        <taxon>Vertebrata</taxon>
        <taxon>Euteleostomi</taxon>
        <taxon>Actinopterygii</taxon>
        <taxon>Neopterygii</taxon>
        <taxon>Teleostei</taxon>
        <taxon>Ostariophysi</taxon>
        <taxon>Siluriformes</taxon>
        <taxon>Ictaluridae</taxon>
        <taxon>Ictalurus</taxon>
    </lineage>
</organism>
<evidence type="ECO:0000256" key="8">
    <source>
        <dbReference type="ARBA" id="ARBA00022723"/>
    </source>
</evidence>
<feature type="domain" description="LIM zinc-binding" evidence="20">
    <location>
        <begin position="168"/>
        <end position="230"/>
    </location>
</feature>
<accession>A0A9F7TCK4</accession>
<dbReference type="PROSITE" id="PS50023">
    <property type="entry name" value="LIM_DOMAIN_2"/>
    <property type="match status" value="1"/>
</dbReference>
<dbReference type="SMART" id="SM01203">
    <property type="entry name" value="DUF3585"/>
    <property type="match status" value="1"/>
</dbReference>
<keyword evidence="12 17" id="KW-0175">Coiled coil</keyword>
<dbReference type="OrthoDB" id="10017054at2759"/>
<dbReference type="Proteomes" id="UP000221080">
    <property type="component" value="Chromosome 26"/>
</dbReference>
<evidence type="ECO:0000256" key="4">
    <source>
        <dbReference type="ARBA" id="ARBA00004316"/>
    </source>
</evidence>
<dbReference type="SUPFAM" id="SSF57716">
    <property type="entry name" value="Glucocorticoid receptor-like (DNA-binding domain)"/>
    <property type="match status" value="1"/>
</dbReference>
<dbReference type="PROSITE" id="PS00478">
    <property type="entry name" value="LIM_DOMAIN_1"/>
    <property type="match status" value="1"/>
</dbReference>
<dbReference type="Pfam" id="PF12130">
    <property type="entry name" value="bMERB_dom"/>
    <property type="match status" value="1"/>
</dbReference>
<dbReference type="InterPro" id="IPR022735">
    <property type="entry name" value="bMERB_dom"/>
</dbReference>
<sequence length="844" mass="92528">MAAVKALQQWCKIQCEGYRDVSITNMTTSFRDGLAFCALIHKHRPDLIDFDSLKKGNVYDNNHLAFRVAEEQLSIPALLDAEDMVALKVPDRLSILTYVSQYYNYFHGRSPIGGLAGVKRPAEEPIDRTSGRKNQAVTAKAFSSPKTDTDTKRDVPEERSEKPGSVNRGCSVCNKHVHLVQRHLVDGKLYHRNCFKCSECFNILLSGTYKPGKEPNTFICKSHQNTQKAPPAQVTPPARYNQTTPTITKSPPTPKDSALKSLGKDSTQPKLGSLWPLSKNETSEVPTPAPTPARTPTPTATPTATRTPAPTPTHTPTPTPTHTPTPTPTRTPAPTPTHTPTRTPAPTPTPTPAPRYKPPASNLVTVTVKSPAEQKVLAEVPKGPSSSVQRNLEARQRFFESSYSPVSSGSASTDSTATPANEKPVAGGAGAAGGAGKGKLLQRADSWTKGKENDGDKGKAKSIISKFVTDETSKNSSTPSPHAGLRTNAKSNISPVPAASKGPTTRVRLKPPKIDVELGTNPSSDKTSSCLSSRDKSPPRAANTQPSDHKGTEKVPSDWRSMLKPVAKNTISRNAQDTTPSSEPKTSNTVPRPWESHTKSPSTASAASLSITGDGGTKSPSAGVLENRTTLGRGSEESHEDGNVESSSSRAENSSSAAETRKPSKPGYIPRQEILRELKDIETKLDELEKDGVELEKQLRRCEEENQEDVLTNDLMVDWFNLIRRKQVYIRRESELVYIGRSQDLEEEQTNVEAELRHLMEKQEHLKTSQDKKQEEELVAKLVEIVNDRNAIVDGLDEDRLREEEEDEQLNKMIQNLDIKKEKKKRSSMSRLFRRKSKGEAAEN</sequence>
<feature type="region of interest" description="Disordered" evidence="18">
    <location>
        <begin position="399"/>
        <end position="671"/>
    </location>
</feature>
<feature type="compositionally biased region" description="Low complexity" evidence="18">
    <location>
        <begin position="401"/>
        <end position="420"/>
    </location>
</feature>
<evidence type="ECO:0000313" key="23">
    <source>
        <dbReference type="RefSeq" id="XP_053531989.1"/>
    </source>
</evidence>
<dbReference type="SUPFAM" id="SSF47576">
    <property type="entry name" value="Calponin-homology domain, CH-domain"/>
    <property type="match status" value="1"/>
</dbReference>
<dbReference type="PANTHER" id="PTHR23167">
    <property type="entry name" value="CALPONIN HOMOLOGY DOMAIN-CONTAINING PROTEIN DDB_G0272472-RELATED"/>
    <property type="match status" value="1"/>
</dbReference>
<evidence type="ECO:0000256" key="11">
    <source>
        <dbReference type="ARBA" id="ARBA00023038"/>
    </source>
</evidence>
<feature type="compositionally biased region" description="Polar residues" evidence="18">
    <location>
        <begin position="520"/>
        <end position="532"/>
    </location>
</feature>
<evidence type="ECO:0000259" key="19">
    <source>
        <dbReference type="PROSITE" id="PS50021"/>
    </source>
</evidence>
<feature type="domain" description="BMERB" evidence="21">
    <location>
        <begin position="661"/>
        <end position="812"/>
    </location>
</feature>
<gene>
    <name evidence="23" type="primary">micall2b</name>
</gene>
<evidence type="ECO:0000256" key="13">
    <source>
        <dbReference type="ARBA" id="ARBA00023136"/>
    </source>
</evidence>
<evidence type="ECO:0000259" key="20">
    <source>
        <dbReference type="PROSITE" id="PS50023"/>
    </source>
</evidence>
<dbReference type="InterPro" id="IPR036872">
    <property type="entry name" value="CH_dom_sf"/>
</dbReference>
<dbReference type="GO" id="GO:0042995">
    <property type="term" value="C:cell projection"/>
    <property type="evidence" value="ECO:0007669"/>
    <property type="project" value="UniProtKB-SubCell"/>
</dbReference>
<feature type="compositionally biased region" description="Basic residues" evidence="18">
    <location>
        <begin position="822"/>
        <end position="837"/>
    </location>
</feature>
<dbReference type="CDD" id="cd21253">
    <property type="entry name" value="CH_MICALL2"/>
    <property type="match status" value="1"/>
</dbReference>
<reference evidence="23" key="2">
    <citation type="submission" date="2025-08" db="UniProtKB">
        <authorList>
            <consortium name="RefSeq"/>
        </authorList>
    </citation>
    <scope>IDENTIFICATION</scope>
    <source>
        <tissue evidence="23">Blood</tissue>
    </source>
</reference>
<feature type="compositionally biased region" description="Gly residues" evidence="18">
    <location>
        <begin position="427"/>
        <end position="437"/>
    </location>
</feature>
<dbReference type="GO" id="GO:0005856">
    <property type="term" value="C:cytoskeleton"/>
    <property type="evidence" value="ECO:0007669"/>
    <property type="project" value="UniProtKB-SubCell"/>
</dbReference>
<dbReference type="GO" id="GO:0055037">
    <property type="term" value="C:recycling endosome"/>
    <property type="evidence" value="ECO:0007669"/>
    <property type="project" value="UniProtKB-SubCell"/>
</dbReference>
<keyword evidence="11 16" id="KW-0440">LIM domain</keyword>
<keyword evidence="13" id="KW-0472">Membrane</keyword>
<evidence type="ECO:0000256" key="16">
    <source>
        <dbReference type="PROSITE-ProRule" id="PRU00125"/>
    </source>
</evidence>
<keyword evidence="15" id="KW-0966">Cell projection</keyword>
<evidence type="ECO:0000256" key="14">
    <source>
        <dbReference type="ARBA" id="ARBA00023212"/>
    </source>
</evidence>
<dbReference type="AlphaFoldDB" id="A0A9F7TCK4"/>
<evidence type="ECO:0000313" key="22">
    <source>
        <dbReference type="Proteomes" id="UP000221080"/>
    </source>
</evidence>
<evidence type="ECO:0000256" key="6">
    <source>
        <dbReference type="ARBA" id="ARBA00022490"/>
    </source>
</evidence>
<dbReference type="PROSITE" id="PS51848">
    <property type="entry name" value="BMERB"/>
    <property type="match status" value="1"/>
</dbReference>
<dbReference type="InterPro" id="IPR001715">
    <property type="entry name" value="CH_dom"/>
</dbReference>
<protein>
    <submittedName>
        <fullName evidence="23">Protein-methionine sulfoxide oxidase mical2b isoform X1</fullName>
    </submittedName>
</protein>
<evidence type="ECO:0000256" key="10">
    <source>
        <dbReference type="ARBA" id="ARBA00022833"/>
    </source>
</evidence>
<proteinExistence type="predicted"/>
<dbReference type="GO" id="GO:0046872">
    <property type="term" value="F:metal ion binding"/>
    <property type="evidence" value="ECO:0007669"/>
    <property type="project" value="UniProtKB-KW"/>
</dbReference>
<feature type="domain" description="Calponin-homology (CH)" evidence="19">
    <location>
        <begin position="1"/>
        <end position="107"/>
    </location>
</feature>
<dbReference type="GO" id="GO:0005886">
    <property type="term" value="C:plasma membrane"/>
    <property type="evidence" value="ECO:0007669"/>
    <property type="project" value="UniProtKB-SubCell"/>
</dbReference>
<dbReference type="FunFam" id="1.10.418.10:FF:000055">
    <property type="entry name" value="MICAL-like protein 2"/>
    <property type="match status" value="1"/>
</dbReference>
<dbReference type="SMART" id="SM00033">
    <property type="entry name" value="CH"/>
    <property type="match status" value="1"/>
</dbReference>
<keyword evidence="8 16" id="KW-0479">Metal-binding</keyword>
<evidence type="ECO:0000256" key="17">
    <source>
        <dbReference type="SAM" id="Coils"/>
    </source>
</evidence>
<evidence type="ECO:0000256" key="12">
    <source>
        <dbReference type="ARBA" id="ARBA00023054"/>
    </source>
</evidence>
<evidence type="ECO:0000256" key="1">
    <source>
        <dbReference type="ARBA" id="ARBA00004172"/>
    </source>
</evidence>
<feature type="compositionally biased region" description="Basic and acidic residues" evidence="18">
    <location>
        <begin position="147"/>
        <end position="162"/>
    </location>
</feature>
<dbReference type="CDD" id="cd09444">
    <property type="entry name" value="LIM_Mical_like_1"/>
    <property type="match status" value="1"/>
</dbReference>
<evidence type="ECO:0000256" key="18">
    <source>
        <dbReference type="SAM" id="MobiDB-lite"/>
    </source>
</evidence>
<keyword evidence="9" id="KW-0967">Endosome</keyword>
<keyword evidence="7" id="KW-0597">Phosphoprotein</keyword>
<feature type="compositionally biased region" description="Basic and acidic residues" evidence="18">
    <location>
        <begin position="547"/>
        <end position="557"/>
    </location>
</feature>
<feature type="compositionally biased region" description="Low complexity" evidence="18">
    <location>
        <begin position="296"/>
        <end position="308"/>
    </location>
</feature>
<keyword evidence="10 16" id="KW-0862">Zinc</keyword>
<feature type="region of interest" description="Disordered" evidence="18">
    <location>
        <begin position="224"/>
        <end position="362"/>
    </location>
</feature>
<keyword evidence="5" id="KW-1003">Cell membrane</keyword>
<evidence type="ECO:0000256" key="15">
    <source>
        <dbReference type="ARBA" id="ARBA00023273"/>
    </source>
</evidence>
<dbReference type="KEGG" id="ipu:108258847"/>
<dbReference type="Pfam" id="PF00412">
    <property type="entry name" value="LIM"/>
    <property type="match status" value="1"/>
</dbReference>
<keyword evidence="6" id="KW-0963">Cytoplasm</keyword>
<feature type="compositionally biased region" description="Basic and acidic residues" evidence="18">
    <location>
        <begin position="446"/>
        <end position="459"/>
    </location>
</feature>
<evidence type="ECO:0000256" key="2">
    <source>
        <dbReference type="ARBA" id="ARBA00004202"/>
    </source>
</evidence>
<evidence type="ECO:0000256" key="3">
    <source>
        <dbReference type="ARBA" id="ARBA00004245"/>
    </source>
</evidence>
<dbReference type="RefSeq" id="XP_053531989.1">
    <property type="nucleotide sequence ID" value="XM_053676014.1"/>
</dbReference>
<feature type="compositionally biased region" description="Polar residues" evidence="18">
    <location>
        <begin position="599"/>
        <end position="611"/>
    </location>
</feature>
<feature type="compositionally biased region" description="Low complexity" evidence="18">
    <location>
        <begin position="645"/>
        <end position="658"/>
    </location>
</feature>
<evidence type="ECO:0000259" key="21">
    <source>
        <dbReference type="PROSITE" id="PS51848"/>
    </source>
</evidence>
<feature type="compositionally biased region" description="Pro residues" evidence="18">
    <location>
        <begin position="309"/>
        <end position="357"/>
    </location>
</feature>
<dbReference type="CTD" id="556298"/>
<evidence type="ECO:0000256" key="7">
    <source>
        <dbReference type="ARBA" id="ARBA00022553"/>
    </source>
</evidence>
<evidence type="ECO:0000256" key="9">
    <source>
        <dbReference type="ARBA" id="ARBA00022753"/>
    </source>
</evidence>
<feature type="compositionally biased region" description="Polar residues" evidence="18">
    <location>
        <begin position="569"/>
        <end position="590"/>
    </location>
</feature>
<feature type="region of interest" description="Disordered" evidence="18">
    <location>
        <begin position="819"/>
        <end position="844"/>
    </location>
</feature>
<dbReference type="Gene3D" id="1.10.418.10">
    <property type="entry name" value="Calponin-like domain"/>
    <property type="match status" value="1"/>
</dbReference>
<dbReference type="InterPro" id="IPR050540">
    <property type="entry name" value="F-actin_Monoox_Mical"/>
</dbReference>
<feature type="coiled-coil region" evidence="17">
    <location>
        <begin position="671"/>
        <end position="705"/>
    </location>
</feature>
<dbReference type="Gene3D" id="2.10.110.10">
    <property type="entry name" value="Cysteine Rich Protein"/>
    <property type="match status" value="1"/>
</dbReference>
<name>A0A9F7TCK4_ICTPU</name>
<dbReference type="SMART" id="SM00132">
    <property type="entry name" value="LIM"/>
    <property type="match status" value="1"/>
</dbReference>